<evidence type="ECO:0000256" key="9">
    <source>
        <dbReference type="ARBA" id="ARBA00023027"/>
    </source>
</evidence>
<evidence type="ECO:0000256" key="12">
    <source>
        <dbReference type="ARBA" id="ARBA00049187"/>
    </source>
</evidence>
<evidence type="ECO:0000256" key="7">
    <source>
        <dbReference type="ARBA" id="ARBA00022827"/>
    </source>
</evidence>
<evidence type="ECO:0000256" key="3">
    <source>
        <dbReference type="ARBA" id="ARBA00012608"/>
    </source>
</evidence>
<reference evidence="19 20" key="1">
    <citation type="submission" date="2016-01" db="EMBL/GenBank/DDBJ databases">
        <title>Draft Genome Sequences of Seven Thermophilic Sporeformers Isolated from Foods.</title>
        <authorList>
            <person name="Berendsen E.M."/>
            <person name="Wells-Bennik M.H."/>
            <person name="Krawcyk A.O."/>
            <person name="De Jong A."/>
            <person name="Holsappel S."/>
            <person name="Eijlander R.T."/>
            <person name="Kuipers O.P."/>
        </authorList>
    </citation>
    <scope>NUCLEOTIDE SEQUENCE [LARGE SCALE GENOMIC DNA]</scope>
    <source>
        <strain evidence="19 20">B4109</strain>
    </source>
</reference>
<comment type="similarity">
    <text evidence="2 16">Belongs to the class-I pyridine nucleotide-disulfide oxidoreductase family.</text>
</comment>
<dbReference type="PROSITE" id="PS00076">
    <property type="entry name" value="PYRIDINE_REDOX_1"/>
    <property type="match status" value="1"/>
</dbReference>
<evidence type="ECO:0000256" key="14">
    <source>
        <dbReference type="PIRSR" id="PIRSR000350-3"/>
    </source>
</evidence>
<dbReference type="PIRSF" id="PIRSF000350">
    <property type="entry name" value="Mercury_reductase_MerA"/>
    <property type="match status" value="1"/>
</dbReference>
<dbReference type="InterPro" id="IPR036188">
    <property type="entry name" value="FAD/NAD-bd_sf"/>
</dbReference>
<comment type="cofactor">
    <cofactor evidence="14 16">
        <name>FAD</name>
        <dbReference type="ChEBI" id="CHEBI:57692"/>
    </cofactor>
    <text evidence="14 16">Binds 1 FAD per subunit.</text>
</comment>
<comment type="catalytic activity">
    <reaction evidence="12 16">
        <text>N(6)-[(R)-dihydrolipoyl]-L-lysyl-[protein] + NAD(+) = N(6)-[(R)-lipoyl]-L-lysyl-[protein] + NADH + H(+)</text>
        <dbReference type="Rhea" id="RHEA:15045"/>
        <dbReference type="Rhea" id="RHEA-COMP:10474"/>
        <dbReference type="Rhea" id="RHEA-COMP:10475"/>
        <dbReference type="ChEBI" id="CHEBI:15378"/>
        <dbReference type="ChEBI" id="CHEBI:57540"/>
        <dbReference type="ChEBI" id="CHEBI:57945"/>
        <dbReference type="ChEBI" id="CHEBI:83099"/>
        <dbReference type="ChEBI" id="CHEBI:83100"/>
        <dbReference type="EC" id="1.8.1.4"/>
    </reaction>
</comment>
<evidence type="ECO:0000259" key="17">
    <source>
        <dbReference type="Pfam" id="PF02852"/>
    </source>
</evidence>
<comment type="caution">
    <text evidence="19">The sequence shown here is derived from an EMBL/GenBank/DDBJ whole genome shotgun (WGS) entry which is preliminary data.</text>
</comment>
<feature type="binding site" evidence="14">
    <location>
        <position position="136"/>
    </location>
    <ligand>
        <name>FAD</name>
        <dbReference type="ChEBI" id="CHEBI:57692"/>
    </ligand>
</feature>
<dbReference type="GO" id="GO:0004148">
    <property type="term" value="F:dihydrolipoyl dehydrogenase (NADH) activity"/>
    <property type="evidence" value="ECO:0007669"/>
    <property type="project" value="UniProtKB-EC"/>
</dbReference>
<feature type="binding site" evidence="14">
    <location>
        <begin position="173"/>
        <end position="175"/>
    </location>
    <ligand>
        <name>FAD</name>
        <dbReference type="ChEBI" id="CHEBI:57692"/>
    </ligand>
</feature>
<dbReference type="PRINTS" id="PR00368">
    <property type="entry name" value="FADPNR"/>
</dbReference>
<dbReference type="PATRIC" id="fig|1422.18.peg.1311"/>
<dbReference type="PANTHER" id="PTHR22912">
    <property type="entry name" value="DISULFIDE OXIDOREDUCTASE"/>
    <property type="match status" value="1"/>
</dbReference>
<keyword evidence="5" id="KW-0963">Cytoplasm</keyword>
<keyword evidence="6 16" id="KW-0285">Flavoprotein</keyword>
<evidence type="ECO:0000313" key="20">
    <source>
        <dbReference type="Proteomes" id="UP000075424"/>
    </source>
</evidence>
<dbReference type="InterPro" id="IPR004099">
    <property type="entry name" value="Pyr_nucl-diS_OxRdtase_dimer"/>
</dbReference>
<dbReference type="SUPFAM" id="SSF55424">
    <property type="entry name" value="FAD/NAD-linked reductases, dimerisation (C-terminal) domain"/>
    <property type="match status" value="1"/>
</dbReference>
<comment type="miscellaneous">
    <text evidence="16">The active site is a redox-active disulfide bond.</text>
</comment>
<dbReference type="InterPro" id="IPR023753">
    <property type="entry name" value="FAD/NAD-binding_dom"/>
</dbReference>
<evidence type="ECO:0000256" key="13">
    <source>
        <dbReference type="PIRSR" id="PIRSR000350-2"/>
    </source>
</evidence>
<feature type="disulfide bond" description="Redox-active" evidence="15">
    <location>
        <begin position="64"/>
        <end position="69"/>
    </location>
</feature>
<dbReference type="InterPro" id="IPR006258">
    <property type="entry name" value="Lipoamide_DH"/>
</dbReference>
<keyword evidence="10" id="KW-1015">Disulfide bond</keyword>
<keyword evidence="14" id="KW-0547">Nucleotide-binding</keyword>
<protein>
    <recommendedName>
        <fullName evidence="4 16">Dihydrolipoyl dehydrogenase</fullName>
        <ecNumber evidence="3 16">1.8.1.4</ecNumber>
    </recommendedName>
</protein>
<sequence>MKRLRRFQSGVDAATDEKGEDKMAKEYDVVILGGGTGGYVAAIRASQLGLKTAVVEKGKLGGTCLHAGCIPSKALLRSAEVYAQTKNSEAFGVIVGDVRLDFAKVQARKATIVDQLHKGVQHLMKKGKIDVYAGIGRLLGPSIFSPLPGTVSVEMNDGSENEMLVPKFVVIATGSRPRTLPGLEPDGEFVMTSDEALQMEVLPSSILIVGGGVIGMEWASMLNDFGVEVTVLEYADRILPTEDEDVSKEMEKLLLRRGVNIVTGARVLAETLEKGNGVTIQAEHQGERKTFAADKMLVSIGRQANIEGIGLENTEIVVEKGYIQTNEFGQTKESHIYAIGDVIGGLQLAHVAAHEGIVAIEHLAGRNPAPIDYSMVPRCIYTRPEAAAVGLTEQEAKAKGYDVKIGKFLFKAIGKALVFGEAEGFVKLIADRNTDDLLGVHMVGPHVTDLISEAGLARVLDAAPWEVAHAIHPHPTLSEAMAEAALAVDGKAIHF</sequence>
<dbReference type="EMBL" id="LQYV01000132">
    <property type="protein sequence ID" value="KYD21633.1"/>
    <property type="molecule type" value="Genomic_DNA"/>
</dbReference>
<evidence type="ECO:0000256" key="6">
    <source>
        <dbReference type="ARBA" id="ARBA00022630"/>
    </source>
</evidence>
<evidence type="ECO:0000256" key="4">
    <source>
        <dbReference type="ARBA" id="ARBA00016961"/>
    </source>
</evidence>
<dbReference type="PRINTS" id="PR00411">
    <property type="entry name" value="PNDRDTASEI"/>
</dbReference>
<keyword evidence="7 14" id="KW-0274">FAD</keyword>
<evidence type="ECO:0000256" key="11">
    <source>
        <dbReference type="ARBA" id="ARBA00023284"/>
    </source>
</evidence>
<dbReference type="Gene3D" id="3.50.50.60">
    <property type="entry name" value="FAD/NAD(P)-binding domain"/>
    <property type="match status" value="2"/>
</dbReference>
<comment type="subcellular location">
    <subcellularLocation>
        <location evidence="1">Cytoplasm</location>
    </subcellularLocation>
</comment>
<evidence type="ECO:0000259" key="18">
    <source>
        <dbReference type="Pfam" id="PF07992"/>
    </source>
</evidence>
<proteinExistence type="inferred from homology"/>
<dbReference type="EC" id="1.8.1.4" evidence="3 16"/>
<dbReference type="Pfam" id="PF07992">
    <property type="entry name" value="Pyr_redox_2"/>
    <property type="match status" value="1"/>
</dbReference>
<dbReference type="FunFam" id="3.30.390.30:FF:000001">
    <property type="entry name" value="Dihydrolipoyl dehydrogenase"/>
    <property type="match status" value="1"/>
</dbReference>
<evidence type="ECO:0000256" key="10">
    <source>
        <dbReference type="ARBA" id="ARBA00023157"/>
    </source>
</evidence>
<keyword evidence="8 16" id="KW-0560">Oxidoreductase</keyword>
<keyword evidence="11 16" id="KW-0676">Redox-active center</keyword>
<evidence type="ECO:0000256" key="2">
    <source>
        <dbReference type="ARBA" id="ARBA00007532"/>
    </source>
</evidence>
<dbReference type="Pfam" id="PF02852">
    <property type="entry name" value="Pyr_redox_dim"/>
    <property type="match status" value="1"/>
</dbReference>
<dbReference type="InterPro" id="IPR016156">
    <property type="entry name" value="FAD/NAD-linked_Rdtase_dimer_sf"/>
</dbReference>
<organism evidence="19 20">
    <name type="scientific">Geobacillus stearothermophilus</name>
    <name type="common">Bacillus stearothermophilus</name>
    <dbReference type="NCBI Taxonomy" id="1422"/>
    <lineage>
        <taxon>Bacteria</taxon>
        <taxon>Bacillati</taxon>
        <taxon>Bacillota</taxon>
        <taxon>Bacilli</taxon>
        <taxon>Bacillales</taxon>
        <taxon>Anoxybacillaceae</taxon>
        <taxon>Geobacillus</taxon>
    </lineage>
</organism>
<feature type="binding site" evidence="14">
    <location>
        <position position="341"/>
    </location>
    <ligand>
        <name>FAD</name>
        <dbReference type="ChEBI" id="CHEBI:57692"/>
    </ligand>
</feature>
<evidence type="ECO:0000256" key="8">
    <source>
        <dbReference type="ARBA" id="ARBA00023002"/>
    </source>
</evidence>
<name>A0A150MAR7_GEOSE</name>
<dbReference type="AlphaFoldDB" id="A0A150MAR7"/>
<dbReference type="Gene3D" id="3.30.390.30">
    <property type="match status" value="1"/>
</dbReference>
<dbReference type="GO" id="GO:0005737">
    <property type="term" value="C:cytoplasm"/>
    <property type="evidence" value="ECO:0007669"/>
    <property type="project" value="UniProtKB-SubCell"/>
</dbReference>
<dbReference type="InterPro" id="IPR012999">
    <property type="entry name" value="Pyr_OxRdtase_I_AS"/>
</dbReference>
<dbReference type="PANTHER" id="PTHR22912:SF217">
    <property type="entry name" value="DIHYDROLIPOYL DEHYDROGENASE"/>
    <property type="match status" value="1"/>
</dbReference>
<evidence type="ECO:0000256" key="1">
    <source>
        <dbReference type="ARBA" id="ARBA00004496"/>
    </source>
</evidence>
<evidence type="ECO:0000256" key="16">
    <source>
        <dbReference type="RuleBase" id="RU003692"/>
    </source>
</evidence>
<feature type="binding site" evidence="14">
    <location>
        <position position="73"/>
    </location>
    <ligand>
        <name>FAD</name>
        <dbReference type="ChEBI" id="CHEBI:57692"/>
    </ligand>
</feature>
<dbReference type="NCBIfam" id="TIGR01350">
    <property type="entry name" value="lipoamide_DH"/>
    <property type="match status" value="1"/>
</dbReference>
<accession>A0A150MAR7</accession>
<evidence type="ECO:0000256" key="15">
    <source>
        <dbReference type="PIRSR" id="PIRSR000350-4"/>
    </source>
</evidence>
<dbReference type="InterPro" id="IPR050151">
    <property type="entry name" value="Class-I_Pyr_Nuc-Dis_Oxidored"/>
</dbReference>
<dbReference type="GO" id="GO:0006103">
    <property type="term" value="P:2-oxoglutarate metabolic process"/>
    <property type="evidence" value="ECO:0007669"/>
    <property type="project" value="TreeGrafter"/>
</dbReference>
<dbReference type="SUPFAM" id="SSF51905">
    <property type="entry name" value="FAD/NAD(P)-binding domain"/>
    <property type="match status" value="1"/>
</dbReference>
<feature type="domain" description="Pyridine nucleotide-disulphide oxidoreductase dimerisation" evidence="17">
    <location>
        <begin position="376"/>
        <end position="485"/>
    </location>
</feature>
<gene>
    <name evidence="19" type="ORF">B4109_1958</name>
</gene>
<dbReference type="GO" id="GO:0050660">
    <property type="term" value="F:flavin adenine dinucleotide binding"/>
    <property type="evidence" value="ECO:0007669"/>
    <property type="project" value="InterPro"/>
</dbReference>
<feature type="binding site" evidence="14">
    <location>
        <position position="233"/>
    </location>
    <ligand>
        <name>NAD(+)</name>
        <dbReference type="ChEBI" id="CHEBI:57540"/>
    </ligand>
</feature>
<keyword evidence="9 14" id="KW-0520">NAD</keyword>
<feature type="domain" description="FAD/NAD(P)-binding" evidence="18">
    <location>
        <begin position="27"/>
        <end position="356"/>
    </location>
</feature>
<evidence type="ECO:0000256" key="5">
    <source>
        <dbReference type="ARBA" id="ARBA00022490"/>
    </source>
</evidence>
<feature type="binding site" evidence="14">
    <location>
        <position position="301"/>
    </location>
    <ligand>
        <name>NAD(+)</name>
        <dbReference type="ChEBI" id="CHEBI:57540"/>
    </ligand>
</feature>
<dbReference type="InterPro" id="IPR001100">
    <property type="entry name" value="Pyr_nuc-diS_OxRdtase"/>
</dbReference>
<feature type="binding site" evidence="14">
    <location>
        <begin position="210"/>
        <end position="217"/>
    </location>
    <ligand>
        <name>NAD(+)</name>
        <dbReference type="ChEBI" id="CHEBI:57540"/>
    </ligand>
</feature>
<evidence type="ECO:0000313" key="19">
    <source>
        <dbReference type="EMBL" id="KYD21633.1"/>
    </source>
</evidence>
<dbReference type="Proteomes" id="UP000075424">
    <property type="component" value="Unassembled WGS sequence"/>
</dbReference>
<feature type="active site" description="Proton acceptor" evidence="13">
    <location>
        <position position="474"/>
    </location>
</feature>